<dbReference type="Pfam" id="PF06037">
    <property type="entry name" value="DUF922"/>
    <property type="match status" value="1"/>
</dbReference>
<reference evidence="2" key="1">
    <citation type="journal article" date="2019" name="Int. J. Syst. Evol. Microbiol.">
        <title>The Global Catalogue of Microorganisms (GCM) 10K type strain sequencing project: providing services to taxonomists for standard genome sequencing and annotation.</title>
        <authorList>
            <consortium name="The Broad Institute Genomics Platform"/>
            <consortium name="The Broad Institute Genome Sequencing Center for Infectious Disease"/>
            <person name="Wu L."/>
            <person name="Ma J."/>
        </authorList>
    </citation>
    <scope>NUCLEOTIDE SEQUENCE [LARGE SCALE GENOMIC DNA]</scope>
    <source>
        <strain evidence="2">CCUG 60529</strain>
    </source>
</reference>
<comment type="caution">
    <text evidence="1">The sequence shown here is derived from an EMBL/GenBank/DDBJ whole genome shotgun (WGS) entry which is preliminary data.</text>
</comment>
<sequence>MCNSLFSQENKISVDANIIPWSKTNKLQWHDYKGTMNPDIFAYAVTSYKIDIIPENVKVDAQDHILNYQDLTVQAHFYTNHSWTISADVNLLNHEQLHFDIAELYARKIRQRFAALKSAKEQRFSKYWDEYNAFYKECRLLQKQYDVETNHGAKKLENDAWIEKINTLLL</sequence>
<keyword evidence="2" id="KW-1185">Reference proteome</keyword>
<evidence type="ECO:0000313" key="2">
    <source>
        <dbReference type="Proteomes" id="UP001597011"/>
    </source>
</evidence>
<dbReference type="EMBL" id="JBHTIB010000002">
    <property type="protein sequence ID" value="MFD0834779.1"/>
    <property type="molecule type" value="Genomic_DNA"/>
</dbReference>
<accession>A0ABW3BQF1</accession>
<organism evidence="1 2">
    <name type="scientific">Mariniflexile aquimaris</name>
    <dbReference type="NCBI Taxonomy" id="881009"/>
    <lineage>
        <taxon>Bacteria</taxon>
        <taxon>Pseudomonadati</taxon>
        <taxon>Bacteroidota</taxon>
        <taxon>Flavobacteriia</taxon>
        <taxon>Flavobacteriales</taxon>
        <taxon>Flavobacteriaceae</taxon>
        <taxon>Mariniflexile</taxon>
    </lineage>
</organism>
<dbReference type="Proteomes" id="UP001597011">
    <property type="component" value="Unassembled WGS sequence"/>
</dbReference>
<name>A0ABW3BQF1_9FLAO</name>
<proteinExistence type="predicted"/>
<dbReference type="RefSeq" id="WP_379939308.1">
    <property type="nucleotide sequence ID" value="NZ_JBHTIB010000002.1"/>
</dbReference>
<evidence type="ECO:0000313" key="1">
    <source>
        <dbReference type="EMBL" id="MFD0834779.1"/>
    </source>
</evidence>
<gene>
    <name evidence="1" type="ORF">ACFQ0I_03305</name>
</gene>
<dbReference type="InterPro" id="IPR010321">
    <property type="entry name" value="DUF922"/>
</dbReference>
<protein>
    <submittedName>
        <fullName evidence="1">DUF922 domain-containing protein</fullName>
    </submittedName>
</protein>